<dbReference type="NCBIfam" id="TIGR01307">
    <property type="entry name" value="pgm_bpd_ind"/>
    <property type="match status" value="1"/>
</dbReference>
<feature type="binding site" evidence="9 12">
    <location>
        <begin position="151"/>
        <end position="152"/>
    </location>
    <ligand>
        <name>substrate</name>
    </ligand>
</feature>
<organism evidence="16 17">
    <name type="scientific">Candidatus Berkelbacteria bacterium Licking1014_85</name>
    <dbReference type="NCBI Taxonomy" id="2017148"/>
    <lineage>
        <taxon>Bacteria</taxon>
        <taxon>Candidatus Berkelbacteria</taxon>
    </lineage>
</organism>
<feature type="binding site" evidence="9 12">
    <location>
        <begin position="254"/>
        <end position="257"/>
    </location>
    <ligand>
        <name>substrate</name>
    </ligand>
</feature>
<keyword evidence="7 9" id="KW-0464">Manganese</keyword>
<dbReference type="Gene3D" id="3.40.1450.10">
    <property type="entry name" value="BPG-independent phosphoglycerate mutase, domain B"/>
    <property type="match status" value="1"/>
</dbReference>
<comment type="cofactor">
    <cofactor evidence="9">
        <name>Mn(2+)</name>
        <dbReference type="ChEBI" id="CHEBI:29035"/>
    </cofactor>
    <text evidence="9">Binds 2 manganese ions per subunit.</text>
</comment>
<dbReference type="Gene3D" id="3.40.720.10">
    <property type="entry name" value="Alkaline Phosphatase, subunit A"/>
    <property type="match status" value="1"/>
</dbReference>
<comment type="subunit">
    <text evidence="9">Monomer.</text>
</comment>
<dbReference type="GO" id="GO:0006096">
    <property type="term" value="P:glycolytic process"/>
    <property type="evidence" value="ECO:0007669"/>
    <property type="project" value="UniProtKB-UniRule"/>
</dbReference>
<reference evidence="16 17" key="1">
    <citation type="submission" date="2017-07" db="EMBL/GenBank/DDBJ databases">
        <title>Mechanisms for carbon and nitrogen cycling indicate functional differentiation within the Candidate Phyla Radiation.</title>
        <authorList>
            <person name="Danczak R.E."/>
            <person name="Johnston M.D."/>
            <person name="Kenah C."/>
            <person name="Slattery M."/>
            <person name="Wrighton K.C."/>
            <person name="Wilkins M.J."/>
        </authorList>
    </citation>
    <scope>NUCLEOTIDE SEQUENCE [LARGE SCALE GENOMIC DNA]</scope>
    <source>
        <strain evidence="16">Licking1014_85</strain>
    </source>
</reference>
<gene>
    <name evidence="9" type="primary">gpmI</name>
    <name evidence="16" type="ORF">CEN91_236</name>
</gene>
<feature type="binding site" evidence="9 13">
    <location>
        <position position="10"/>
    </location>
    <ligand>
        <name>Mn(2+)</name>
        <dbReference type="ChEBI" id="CHEBI:29035"/>
        <label>2</label>
    </ligand>
</feature>
<dbReference type="GO" id="GO:0004619">
    <property type="term" value="F:phosphoglycerate mutase activity"/>
    <property type="evidence" value="ECO:0007669"/>
    <property type="project" value="UniProtKB-UniRule"/>
</dbReference>
<evidence type="ECO:0000256" key="12">
    <source>
        <dbReference type="PIRSR" id="PIRSR001492-2"/>
    </source>
</evidence>
<evidence type="ECO:0000256" key="3">
    <source>
        <dbReference type="ARBA" id="ARBA00004798"/>
    </source>
</evidence>
<name>A0A554LKR3_9BACT</name>
<feature type="binding site" evidence="9 13">
    <location>
        <position position="405"/>
    </location>
    <ligand>
        <name>Mn(2+)</name>
        <dbReference type="ChEBI" id="CHEBI:29035"/>
        <label>1</label>
    </ligand>
</feature>
<comment type="pathway">
    <text evidence="3 9">Carbohydrate degradation; glycolysis; pyruvate from D-glyceraldehyde 3-phosphate: step 3/5.</text>
</comment>
<evidence type="ECO:0000256" key="8">
    <source>
        <dbReference type="ARBA" id="ARBA00023235"/>
    </source>
</evidence>
<feature type="binding site" evidence="9 12">
    <location>
        <position position="335"/>
    </location>
    <ligand>
        <name>substrate</name>
    </ligand>
</feature>
<dbReference type="HAMAP" id="MF_01038">
    <property type="entry name" value="GpmI"/>
    <property type="match status" value="1"/>
</dbReference>
<dbReference type="CDD" id="cd16010">
    <property type="entry name" value="iPGM"/>
    <property type="match status" value="1"/>
</dbReference>
<evidence type="ECO:0000256" key="13">
    <source>
        <dbReference type="PIRSR" id="PIRSR001492-3"/>
    </source>
</evidence>
<evidence type="ECO:0000259" key="14">
    <source>
        <dbReference type="Pfam" id="PF01676"/>
    </source>
</evidence>
<dbReference type="AlphaFoldDB" id="A0A554LKR3"/>
<evidence type="ECO:0000256" key="4">
    <source>
        <dbReference type="ARBA" id="ARBA00008819"/>
    </source>
</evidence>
<evidence type="ECO:0000256" key="10">
    <source>
        <dbReference type="NCBIfam" id="TIGR01307"/>
    </source>
</evidence>
<feature type="binding site" evidence="9 13">
    <location>
        <position position="401"/>
    </location>
    <ligand>
        <name>Mn(2+)</name>
        <dbReference type="ChEBI" id="CHEBI:29035"/>
        <label>1</label>
    </ligand>
</feature>
<dbReference type="PANTHER" id="PTHR31637">
    <property type="entry name" value="2,3-BISPHOSPHOGLYCERATE-INDEPENDENT PHOSPHOGLYCERATE MUTASE"/>
    <property type="match status" value="1"/>
</dbReference>
<evidence type="ECO:0000256" key="6">
    <source>
        <dbReference type="ARBA" id="ARBA00023152"/>
    </source>
</evidence>
<proteinExistence type="inferred from homology"/>
<keyword evidence="8 9" id="KW-0413">Isomerase</keyword>
<comment type="caution">
    <text evidence="16">The sequence shown here is derived from an EMBL/GenBank/DDBJ whole genome shotgun (WGS) entry which is preliminary data.</text>
</comment>
<dbReference type="Proteomes" id="UP000315589">
    <property type="component" value="Unassembled WGS sequence"/>
</dbReference>
<dbReference type="InterPro" id="IPR017850">
    <property type="entry name" value="Alkaline_phosphatase_core_sf"/>
</dbReference>
<evidence type="ECO:0000256" key="9">
    <source>
        <dbReference type="HAMAP-Rule" id="MF_01038"/>
    </source>
</evidence>
<evidence type="ECO:0000256" key="1">
    <source>
        <dbReference type="ARBA" id="ARBA00000370"/>
    </source>
</evidence>
<evidence type="ECO:0000256" key="5">
    <source>
        <dbReference type="ARBA" id="ARBA00022723"/>
    </source>
</evidence>
<evidence type="ECO:0000256" key="11">
    <source>
        <dbReference type="PIRSR" id="PIRSR001492-1"/>
    </source>
</evidence>
<dbReference type="Pfam" id="PF01676">
    <property type="entry name" value="Metalloenzyme"/>
    <property type="match status" value="1"/>
</dbReference>
<dbReference type="SUPFAM" id="SSF64158">
    <property type="entry name" value="2,3-Bisphosphoglycerate-independent phosphoglycerate mutase, substrate-binding domain"/>
    <property type="match status" value="1"/>
</dbReference>
<protein>
    <recommendedName>
        <fullName evidence="9 10">2,3-bisphosphoglycerate-independent phosphoglycerate mutase</fullName>
        <shortName evidence="9">BPG-independent PGAM</shortName>
        <shortName evidence="9">Phosphoglyceromutase</shortName>
        <shortName evidence="9">iPGM</shortName>
        <ecNumber evidence="9 10">5.4.2.12</ecNumber>
    </recommendedName>
</protein>
<evidence type="ECO:0000259" key="15">
    <source>
        <dbReference type="Pfam" id="PF06415"/>
    </source>
</evidence>
<feature type="binding site" evidence="9 12">
    <location>
        <position position="121"/>
    </location>
    <ligand>
        <name>substrate</name>
    </ligand>
</feature>
<feature type="domain" description="Metalloenzyme" evidence="14">
    <location>
        <begin position="4"/>
        <end position="511"/>
    </location>
</feature>
<dbReference type="EC" id="5.4.2.12" evidence="9 10"/>
<feature type="domain" description="BPG-independent PGAM N-terminal" evidence="15">
    <location>
        <begin position="80"/>
        <end position="290"/>
    </location>
</feature>
<dbReference type="InterPro" id="IPR006124">
    <property type="entry name" value="Metalloenzyme"/>
</dbReference>
<evidence type="ECO:0000313" key="16">
    <source>
        <dbReference type="EMBL" id="TSC93452.1"/>
    </source>
</evidence>
<dbReference type="InterPro" id="IPR036646">
    <property type="entry name" value="PGAM_B_sf"/>
</dbReference>
<evidence type="ECO:0000313" key="17">
    <source>
        <dbReference type="Proteomes" id="UP000315589"/>
    </source>
</evidence>
<dbReference type="InterPro" id="IPR005995">
    <property type="entry name" value="Pgm_bpd_ind"/>
</dbReference>
<dbReference type="UniPathway" id="UPA00109">
    <property type="reaction ID" value="UER00186"/>
</dbReference>
<feature type="binding site" evidence="9 13">
    <location>
        <position position="461"/>
    </location>
    <ligand>
        <name>Mn(2+)</name>
        <dbReference type="ChEBI" id="CHEBI:29035"/>
        <label>1</label>
    </ligand>
</feature>
<dbReference type="SUPFAM" id="SSF53649">
    <property type="entry name" value="Alkaline phosphatase-like"/>
    <property type="match status" value="1"/>
</dbReference>
<feature type="binding site" evidence="9 12">
    <location>
        <position position="189"/>
    </location>
    <ligand>
        <name>substrate</name>
    </ligand>
</feature>
<comment type="catalytic activity">
    <reaction evidence="1 9">
        <text>(2R)-2-phosphoglycerate = (2R)-3-phosphoglycerate</text>
        <dbReference type="Rhea" id="RHEA:15901"/>
        <dbReference type="ChEBI" id="CHEBI:58272"/>
        <dbReference type="ChEBI" id="CHEBI:58289"/>
        <dbReference type="EC" id="5.4.2.12"/>
    </reaction>
</comment>
<keyword evidence="6 9" id="KW-0324">Glycolysis</keyword>
<accession>A0A554LKR3</accession>
<feature type="binding site" evidence="9 13">
    <location>
        <position position="60"/>
    </location>
    <ligand>
        <name>Mn(2+)</name>
        <dbReference type="ChEBI" id="CHEBI:29035"/>
        <label>2</label>
    </ligand>
</feature>
<comment type="similarity">
    <text evidence="4 9">Belongs to the BPG-independent phosphoglycerate mutase family.</text>
</comment>
<dbReference type="GO" id="GO:0030145">
    <property type="term" value="F:manganese ion binding"/>
    <property type="evidence" value="ECO:0007669"/>
    <property type="project" value="UniProtKB-UniRule"/>
</dbReference>
<feature type="active site" description="Phosphoserine intermediate" evidence="9 11">
    <location>
        <position position="60"/>
    </location>
</feature>
<feature type="binding site" evidence="9 13">
    <location>
        <position position="442"/>
    </location>
    <ligand>
        <name>Mn(2+)</name>
        <dbReference type="ChEBI" id="CHEBI:29035"/>
        <label>2</label>
    </ligand>
</feature>
<dbReference type="InterPro" id="IPR011258">
    <property type="entry name" value="BPG-indep_PGM_N"/>
</dbReference>
<dbReference type="PANTHER" id="PTHR31637:SF0">
    <property type="entry name" value="2,3-BISPHOSPHOGLYCERATE-INDEPENDENT PHOSPHOGLYCERATE MUTASE"/>
    <property type="match status" value="1"/>
</dbReference>
<dbReference type="GO" id="GO:0006007">
    <property type="term" value="P:glucose catabolic process"/>
    <property type="evidence" value="ECO:0007669"/>
    <property type="project" value="InterPro"/>
</dbReference>
<evidence type="ECO:0000256" key="2">
    <source>
        <dbReference type="ARBA" id="ARBA00002315"/>
    </source>
</evidence>
<dbReference type="EMBL" id="VMGI01000026">
    <property type="protein sequence ID" value="TSC93452.1"/>
    <property type="molecule type" value="Genomic_DNA"/>
</dbReference>
<dbReference type="PIRSF" id="PIRSF001492">
    <property type="entry name" value="IPGAM"/>
    <property type="match status" value="1"/>
</dbReference>
<evidence type="ECO:0000256" key="7">
    <source>
        <dbReference type="ARBA" id="ARBA00023211"/>
    </source>
</evidence>
<sequence length="526" mass="58748">MNNTALIILDGLGMTSEEKGNAIFNAKTPNINFLLKNCKSCLLQASGEAVGLPWGEMGNSEVGHTSIGAGRIILQDYPLISRSIENGEIYSKKALVELNNHVKKNNSNFHIIGLTSTGGVHSHIDHILAMLDFAKKNNIKNTFVHIITDGRDSPPQSALEFISKIESKIKSLGLGKIATIIGRYFAMDRDKNWDRTQKAYELLTQQNTEIANDWKKAIKSQYDNKIYDEFLEPITLSGFSPMTNNDGVIFVNFRSDRAIQLTRAIIDENFEGFNRLQLQNIYFASMTLYQHKLNTHEIFNAIDLNNSQTNPLSNPIGKIISDNNITQSHIAESEKFAHVTYFFNSGEPKPFNAETQIIVESPKVKTYDLKPEMSINEICQKAEVEIRKHQNFILINFANCDMVGHSGNFDAAVKATEFVDDALAKLINLMLENKYKIIVTADHGNAGQMINPQNNAIDKEHTVNPVPFVLVENISNVNADSDNNIKMEFSVQQPLGILADISPTILNYLDLGQPSEMTGQSLKNII</sequence>
<dbReference type="Pfam" id="PF06415">
    <property type="entry name" value="iPGM_N"/>
    <property type="match status" value="1"/>
</dbReference>
<keyword evidence="5 9" id="KW-0479">Metal-binding</keyword>
<comment type="function">
    <text evidence="2 9">Catalyzes the interconversion of 2-phosphoglycerate and 3-phosphoglycerate.</text>
</comment>
<feature type="binding site" evidence="9 12">
    <location>
        <position position="183"/>
    </location>
    <ligand>
        <name>substrate</name>
    </ligand>
</feature>
<feature type="binding site" evidence="9 13">
    <location>
        <position position="443"/>
    </location>
    <ligand>
        <name>Mn(2+)</name>
        <dbReference type="ChEBI" id="CHEBI:29035"/>
        <label>2</label>
    </ligand>
</feature>
<dbReference type="FunFam" id="3.40.1450.10:FF:000002">
    <property type="entry name" value="2,3-bisphosphoglycerate-independent phosphoglycerate mutase"/>
    <property type="match status" value="1"/>
</dbReference>
<dbReference type="GO" id="GO:0005829">
    <property type="term" value="C:cytosol"/>
    <property type="evidence" value="ECO:0007669"/>
    <property type="project" value="TreeGrafter"/>
</dbReference>